<dbReference type="AlphaFoldDB" id="A0A7G2CL43"/>
<organism evidence="2 3">
    <name type="scientific">Angomonas deanei</name>
    <dbReference type="NCBI Taxonomy" id="59799"/>
    <lineage>
        <taxon>Eukaryota</taxon>
        <taxon>Discoba</taxon>
        <taxon>Euglenozoa</taxon>
        <taxon>Kinetoplastea</taxon>
        <taxon>Metakinetoplastina</taxon>
        <taxon>Trypanosomatida</taxon>
        <taxon>Trypanosomatidae</taxon>
        <taxon>Strigomonadinae</taxon>
        <taxon>Angomonas</taxon>
    </lineage>
</organism>
<name>A0A7G2CL43_9TRYP</name>
<dbReference type="EMBL" id="LR877160">
    <property type="protein sequence ID" value="CAD2220135.1"/>
    <property type="molecule type" value="Genomic_DNA"/>
</dbReference>
<evidence type="ECO:0000313" key="3">
    <source>
        <dbReference type="Proteomes" id="UP000515908"/>
    </source>
</evidence>
<accession>A0A7G2CL43</accession>
<reference evidence="2 3" key="1">
    <citation type="submission" date="2020-08" db="EMBL/GenBank/DDBJ databases">
        <authorList>
            <person name="Newling K."/>
            <person name="Davey J."/>
            <person name="Forrester S."/>
        </authorList>
    </citation>
    <scope>NUCLEOTIDE SEQUENCE [LARGE SCALE GENOMIC DNA]</scope>
    <source>
        <strain evidence="3">Crithidia deanei Carvalho (ATCC PRA-265)</strain>
    </source>
</reference>
<evidence type="ECO:0000313" key="2">
    <source>
        <dbReference type="EMBL" id="CAD2220135.1"/>
    </source>
</evidence>
<protein>
    <submittedName>
        <fullName evidence="2">Uncharacterized protein</fullName>
    </submittedName>
</protein>
<evidence type="ECO:0000256" key="1">
    <source>
        <dbReference type="SAM" id="MobiDB-lite"/>
    </source>
</evidence>
<gene>
    <name evidence="2" type="ORF">ADEAN_000765000</name>
</gene>
<dbReference type="Proteomes" id="UP000515908">
    <property type="component" value="Chromosome 16"/>
</dbReference>
<sequence length="350" mass="38513">MGSPPPVDLFQQQPSPPPQPPASPCAKLEGWLQLTAPLFTRQYDAYVKLTSAQQNQARRHIQLAESGKTSGPAKSRQITFTIPLFLSYGTRVTDTLSALASTYAKLTNAPWSASLHSITTCDFDVNLTLEVSNHDGKESVTVVSERLAVNMMDTATRNKTAKQSYIPFLQSCILLESLPKFADSLAHGKTIADYMPLLEASLFRNMREPLHFLTLADGMTQYWGQPVEVSPCCTALHRENINGSTASRNRGELLVKSVSYNVVDCDTQCGFMINIHYYKGEDFPSVGIVSNQYMNAQGTGVLQTKLRAPKTFVSRKENYDEDNFLSAPLLVEEVGKASFASMAGLIATLK</sequence>
<feature type="compositionally biased region" description="Pro residues" evidence="1">
    <location>
        <begin position="14"/>
        <end position="23"/>
    </location>
</feature>
<dbReference type="OrthoDB" id="262959at2759"/>
<proteinExistence type="predicted"/>
<dbReference type="VEuPathDB" id="TriTrypDB:ADEAN_000765000"/>
<feature type="region of interest" description="Disordered" evidence="1">
    <location>
        <begin position="1"/>
        <end position="24"/>
    </location>
</feature>
<keyword evidence="3" id="KW-1185">Reference proteome</keyword>